<dbReference type="EMBL" id="GG682453">
    <property type="protein sequence ID" value="EER03090.1"/>
    <property type="molecule type" value="Genomic_DNA"/>
</dbReference>
<organism evidence="4">
    <name type="scientific">Perkinsus marinus (strain ATCC 50983 / TXsc)</name>
    <dbReference type="NCBI Taxonomy" id="423536"/>
    <lineage>
        <taxon>Eukaryota</taxon>
        <taxon>Sar</taxon>
        <taxon>Alveolata</taxon>
        <taxon>Perkinsozoa</taxon>
        <taxon>Perkinsea</taxon>
        <taxon>Perkinsida</taxon>
        <taxon>Perkinsidae</taxon>
        <taxon>Perkinsus</taxon>
    </lineage>
</organism>
<feature type="region of interest" description="Disordered" evidence="1">
    <location>
        <begin position="14"/>
        <end position="40"/>
    </location>
</feature>
<evidence type="ECO:0000313" key="4">
    <source>
        <dbReference type="Proteomes" id="UP000007800"/>
    </source>
</evidence>
<proteinExistence type="predicted"/>
<dbReference type="Proteomes" id="UP000007800">
    <property type="component" value="Unassembled WGS sequence"/>
</dbReference>
<gene>
    <name evidence="3" type="ORF">Pmar_PMAR023201</name>
</gene>
<protein>
    <submittedName>
        <fullName evidence="3">Uncharacterized protein</fullName>
    </submittedName>
</protein>
<dbReference type="GeneID" id="9051756"/>
<keyword evidence="2" id="KW-1133">Transmembrane helix</keyword>
<accession>C5LJG1</accession>
<dbReference type="RefSeq" id="XP_002771274.1">
    <property type="nucleotide sequence ID" value="XM_002771228.1"/>
</dbReference>
<evidence type="ECO:0000313" key="3">
    <source>
        <dbReference type="EMBL" id="EER03090.1"/>
    </source>
</evidence>
<evidence type="ECO:0000256" key="2">
    <source>
        <dbReference type="SAM" id="Phobius"/>
    </source>
</evidence>
<evidence type="ECO:0000256" key="1">
    <source>
        <dbReference type="SAM" id="MobiDB-lite"/>
    </source>
</evidence>
<sequence length="134" mass="14314">MSISLSSIPADDPFDGGSQQGPTPNPHGAPVGKSSSMKSNLQAGMTRSVIASAGKTVLSGARGVGSYVVHNPMRIKIFMGMLWISSWTFWLGFVGLYLCCVGVGYIVIHFLHHASEESSQHVTFAMEDSPTDRV</sequence>
<dbReference type="AlphaFoldDB" id="C5LJG1"/>
<keyword evidence="2" id="KW-0812">Transmembrane</keyword>
<name>C5LJG1_PERM5</name>
<keyword evidence="2" id="KW-0472">Membrane</keyword>
<keyword evidence="4" id="KW-1185">Reference proteome</keyword>
<reference evidence="3 4" key="1">
    <citation type="submission" date="2008-07" db="EMBL/GenBank/DDBJ databases">
        <authorList>
            <person name="El-Sayed N."/>
            <person name="Caler E."/>
            <person name="Inman J."/>
            <person name="Amedeo P."/>
            <person name="Hass B."/>
            <person name="Wortman J."/>
        </authorList>
    </citation>
    <scope>NUCLEOTIDE SEQUENCE [LARGE SCALE GENOMIC DNA]</scope>
    <source>
        <strain evidence="4">ATCC 50983 / TXsc</strain>
    </source>
</reference>
<feature type="transmembrane region" description="Helical" evidence="2">
    <location>
        <begin position="82"/>
        <end position="108"/>
    </location>
</feature>
<dbReference type="InParanoid" id="C5LJG1"/>